<proteinExistence type="predicted"/>
<sequence length="99" mass="11156">MLPTAVDWRPWNEALSMVNLVADTDITAAAHALDEQLWRLHIIVKRGLTPEEDWLVLRGRVVSAQNNFISVARRELSLAGDPLQRFSGRPAPDDPIWTS</sequence>
<evidence type="ECO:0000313" key="1">
    <source>
        <dbReference type="EMBL" id="ANP51631.1"/>
    </source>
</evidence>
<organism evidence="1 2">
    <name type="scientific">Streptomyces griseochromogenes</name>
    <dbReference type="NCBI Taxonomy" id="68214"/>
    <lineage>
        <taxon>Bacteria</taxon>
        <taxon>Bacillati</taxon>
        <taxon>Actinomycetota</taxon>
        <taxon>Actinomycetes</taxon>
        <taxon>Kitasatosporales</taxon>
        <taxon>Streptomycetaceae</taxon>
        <taxon>Streptomyces</taxon>
    </lineage>
</organism>
<accession>A0A1B1AYL8</accession>
<dbReference type="KEGG" id="sgs:AVL59_20325"/>
<dbReference type="AlphaFoldDB" id="A0A1B1AYL8"/>
<dbReference type="Proteomes" id="UP000092659">
    <property type="component" value="Chromosome"/>
</dbReference>
<gene>
    <name evidence="1" type="ORF">AVL59_20325</name>
</gene>
<evidence type="ECO:0000313" key="2">
    <source>
        <dbReference type="Proteomes" id="UP000092659"/>
    </source>
</evidence>
<protein>
    <submittedName>
        <fullName evidence="1">Uncharacterized protein</fullName>
    </submittedName>
</protein>
<name>A0A1B1AYL8_9ACTN</name>
<dbReference type="EMBL" id="CP016279">
    <property type="protein sequence ID" value="ANP51631.1"/>
    <property type="molecule type" value="Genomic_DNA"/>
</dbReference>
<reference evidence="1 2" key="1">
    <citation type="submission" date="2016-06" db="EMBL/GenBank/DDBJ databases">
        <title>Complete genome sequence of Streptomyces griseochromogenes ATCC 14511, the Blasticidin S producer.</title>
        <authorList>
            <person name="Wu L."/>
        </authorList>
    </citation>
    <scope>NUCLEOTIDE SEQUENCE [LARGE SCALE GENOMIC DNA]</scope>
    <source>
        <strain evidence="1 2">ATCC 14511</strain>
    </source>
</reference>